<feature type="compositionally biased region" description="Basic and acidic residues" evidence="7">
    <location>
        <begin position="170"/>
        <end position="180"/>
    </location>
</feature>
<evidence type="ECO:0000256" key="2">
    <source>
        <dbReference type="ARBA" id="ARBA00008141"/>
    </source>
</evidence>
<dbReference type="PANTHER" id="PTHR12316">
    <property type="entry name" value="NINJURIN-RELATED"/>
    <property type="match status" value="1"/>
</dbReference>
<dbReference type="GO" id="GO:0007155">
    <property type="term" value="P:cell adhesion"/>
    <property type="evidence" value="ECO:0007669"/>
    <property type="project" value="UniProtKB-KW"/>
</dbReference>
<keyword evidence="3 8" id="KW-0812">Transmembrane</keyword>
<feature type="compositionally biased region" description="Acidic residues" evidence="7">
    <location>
        <begin position="48"/>
        <end position="59"/>
    </location>
</feature>
<feature type="compositionally biased region" description="Polar residues" evidence="7">
    <location>
        <begin position="123"/>
        <end position="132"/>
    </location>
</feature>
<name>A0A9N9WQN1_9DIPT</name>
<feature type="compositionally biased region" description="Low complexity" evidence="7">
    <location>
        <begin position="65"/>
        <end position="74"/>
    </location>
</feature>
<feature type="transmembrane region" description="Helical" evidence="8">
    <location>
        <begin position="296"/>
        <end position="322"/>
    </location>
</feature>
<evidence type="ECO:0000256" key="3">
    <source>
        <dbReference type="ARBA" id="ARBA00022692"/>
    </source>
</evidence>
<comment type="similarity">
    <text evidence="2">Belongs to the ninjurin family.</text>
</comment>
<evidence type="ECO:0000256" key="5">
    <source>
        <dbReference type="ARBA" id="ARBA00022989"/>
    </source>
</evidence>
<evidence type="ECO:0000256" key="6">
    <source>
        <dbReference type="ARBA" id="ARBA00023136"/>
    </source>
</evidence>
<feature type="region of interest" description="Disordered" evidence="7">
    <location>
        <begin position="155"/>
        <end position="180"/>
    </location>
</feature>
<accession>A0A9N9WQN1</accession>
<comment type="subcellular location">
    <subcellularLocation>
        <location evidence="1">Membrane</location>
        <topology evidence="1">Multi-pass membrane protein</topology>
    </subcellularLocation>
</comment>
<keyword evidence="5 8" id="KW-1133">Transmembrane helix</keyword>
<dbReference type="GO" id="GO:0042246">
    <property type="term" value="P:tissue regeneration"/>
    <property type="evidence" value="ECO:0007669"/>
    <property type="project" value="InterPro"/>
</dbReference>
<keyword evidence="10" id="KW-1185">Reference proteome</keyword>
<dbReference type="PANTHER" id="PTHR12316:SF17">
    <property type="entry name" value="NINJURIN C, ISOFORM D"/>
    <property type="match status" value="1"/>
</dbReference>
<reference evidence="9" key="1">
    <citation type="submission" date="2022-01" db="EMBL/GenBank/DDBJ databases">
        <authorList>
            <person name="King R."/>
        </authorList>
    </citation>
    <scope>NUCLEOTIDE SEQUENCE</scope>
</reference>
<dbReference type="InterPro" id="IPR007007">
    <property type="entry name" value="Ninjurin"/>
</dbReference>
<gene>
    <name evidence="9" type="ORF">CHIRRI_LOCUS3368</name>
</gene>
<evidence type="ECO:0000256" key="1">
    <source>
        <dbReference type="ARBA" id="ARBA00004141"/>
    </source>
</evidence>
<evidence type="ECO:0000313" key="10">
    <source>
        <dbReference type="Proteomes" id="UP001153620"/>
    </source>
</evidence>
<reference evidence="9" key="2">
    <citation type="submission" date="2022-10" db="EMBL/GenBank/DDBJ databases">
        <authorList>
            <consortium name="ENA_rothamsted_submissions"/>
            <consortium name="culmorum"/>
            <person name="King R."/>
        </authorList>
    </citation>
    <scope>NUCLEOTIDE SEQUENCE</scope>
</reference>
<dbReference type="Pfam" id="PF04923">
    <property type="entry name" value="Ninjurin"/>
    <property type="match status" value="1"/>
</dbReference>
<dbReference type="Proteomes" id="UP001153620">
    <property type="component" value="Chromosome 1"/>
</dbReference>
<evidence type="ECO:0000256" key="8">
    <source>
        <dbReference type="SAM" id="Phobius"/>
    </source>
</evidence>
<dbReference type="EMBL" id="OU895877">
    <property type="protein sequence ID" value="CAG9800425.1"/>
    <property type="molecule type" value="Genomic_DNA"/>
</dbReference>
<feature type="region of interest" description="Disordered" evidence="7">
    <location>
        <begin position="27"/>
        <end position="79"/>
    </location>
</feature>
<evidence type="ECO:0000313" key="9">
    <source>
        <dbReference type="EMBL" id="CAG9800425.1"/>
    </source>
</evidence>
<protein>
    <submittedName>
        <fullName evidence="9">Uncharacterized protein</fullName>
    </submittedName>
</protein>
<dbReference type="GO" id="GO:0016020">
    <property type="term" value="C:membrane"/>
    <property type="evidence" value="ECO:0007669"/>
    <property type="project" value="UniProtKB-SubCell"/>
</dbReference>
<feature type="transmembrane region" description="Helical" evidence="8">
    <location>
        <begin position="267"/>
        <end position="284"/>
    </location>
</feature>
<sequence length="367" mass="41335">MTKISKQSLRVKSKKWISKLPKHVKMSISNKKFSSKNEDKLPMLPPSSDDDSYDELSPIEEEHCSSSNSGASDSSQRKYGSTFLGSSYSSVSSEVSSSKNLNEEYGTPTDHEFSDLEAKTESDSSGNSLKSIKSKTSCRALRNFHAVIDFDEIEVDDQHENEQGTTTHNDASHEKETKDGELNNTIVESVTIIQHIAEVHGEFIEDTLVEVDEEVPFEAILSGFTERIRDDVNEGHHPNIYEISPSETVNELLSTIINMIGLNRSKTFMFVLMNLSLIAANANQLKHLLNSKERNLIFYISLSLLAASFFFQLLAKICSIISCGNYNSDYSEHFKRMECLRKFTTFLTYMIFCANVVLTGITFAEFF</sequence>
<feature type="transmembrane region" description="Helical" evidence="8">
    <location>
        <begin position="343"/>
        <end position="364"/>
    </location>
</feature>
<proteinExistence type="inferred from homology"/>
<organism evidence="9 10">
    <name type="scientific">Chironomus riparius</name>
    <dbReference type="NCBI Taxonomy" id="315576"/>
    <lineage>
        <taxon>Eukaryota</taxon>
        <taxon>Metazoa</taxon>
        <taxon>Ecdysozoa</taxon>
        <taxon>Arthropoda</taxon>
        <taxon>Hexapoda</taxon>
        <taxon>Insecta</taxon>
        <taxon>Pterygota</taxon>
        <taxon>Neoptera</taxon>
        <taxon>Endopterygota</taxon>
        <taxon>Diptera</taxon>
        <taxon>Nematocera</taxon>
        <taxon>Chironomoidea</taxon>
        <taxon>Chironomidae</taxon>
        <taxon>Chironominae</taxon>
        <taxon>Chironomus</taxon>
    </lineage>
</organism>
<keyword evidence="4" id="KW-0130">Cell adhesion</keyword>
<feature type="region of interest" description="Disordered" evidence="7">
    <location>
        <begin position="98"/>
        <end position="132"/>
    </location>
</feature>
<evidence type="ECO:0000256" key="7">
    <source>
        <dbReference type="SAM" id="MobiDB-lite"/>
    </source>
</evidence>
<keyword evidence="6 8" id="KW-0472">Membrane</keyword>
<dbReference type="AlphaFoldDB" id="A0A9N9WQN1"/>
<feature type="compositionally biased region" description="Basic and acidic residues" evidence="7">
    <location>
        <begin position="109"/>
        <end position="122"/>
    </location>
</feature>
<evidence type="ECO:0000256" key="4">
    <source>
        <dbReference type="ARBA" id="ARBA00022889"/>
    </source>
</evidence>